<proteinExistence type="predicted"/>
<evidence type="ECO:0000313" key="2">
    <source>
        <dbReference type="Proteomes" id="UP000887013"/>
    </source>
</evidence>
<dbReference type="Proteomes" id="UP000887013">
    <property type="component" value="Unassembled WGS sequence"/>
</dbReference>
<evidence type="ECO:0000313" key="1">
    <source>
        <dbReference type="EMBL" id="GFT58983.1"/>
    </source>
</evidence>
<organism evidence="1 2">
    <name type="scientific">Nephila pilipes</name>
    <name type="common">Giant wood spider</name>
    <name type="synonym">Nephila maculata</name>
    <dbReference type="NCBI Taxonomy" id="299642"/>
    <lineage>
        <taxon>Eukaryota</taxon>
        <taxon>Metazoa</taxon>
        <taxon>Ecdysozoa</taxon>
        <taxon>Arthropoda</taxon>
        <taxon>Chelicerata</taxon>
        <taxon>Arachnida</taxon>
        <taxon>Araneae</taxon>
        <taxon>Araneomorphae</taxon>
        <taxon>Entelegynae</taxon>
        <taxon>Araneoidea</taxon>
        <taxon>Nephilidae</taxon>
        <taxon>Nephila</taxon>
    </lineage>
</organism>
<keyword evidence="2" id="KW-1185">Reference proteome</keyword>
<dbReference type="OrthoDB" id="6427556at2759"/>
<name>A0A8X6PA21_NEPPI</name>
<dbReference type="AlphaFoldDB" id="A0A8X6PA21"/>
<protein>
    <submittedName>
        <fullName evidence="1">Uncharacterized protein</fullName>
    </submittedName>
</protein>
<comment type="caution">
    <text evidence="1">The sequence shown here is derived from an EMBL/GenBank/DDBJ whole genome shotgun (WGS) entry which is preliminary data.</text>
</comment>
<dbReference type="EMBL" id="BMAW01018561">
    <property type="protein sequence ID" value="GFT58983.1"/>
    <property type="molecule type" value="Genomic_DNA"/>
</dbReference>
<sequence length="213" mass="23962">MEISNALINETVLNQAKEVLNRLIIAVDILVDNGTAAVESSIDDILSQIDDVLESKSSSFSDLHLNSCRCDTLDSMRDQRTRLQLDGENNNSEFDDPPFNYQLINPIENHEISENMARDVTFDDMVRGLLSLPPSPDLEQQNSNPLMDEENEDVVIIDDQPISDDDGDGADELAFVEDVDFIERMLLYFNETDLILEEEQQGSGDHMLEPGLE</sequence>
<reference evidence="1" key="1">
    <citation type="submission" date="2020-08" db="EMBL/GenBank/DDBJ databases">
        <title>Multicomponent nature underlies the extraordinary mechanical properties of spider dragline silk.</title>
        <authorList>
            <person name="Kono N."/>
            <person name="Nakamura H."/>
            <person name="Mori M."/>
            <person name="Yoshida Y."/>
            <person name="Ohtoshi R."/>
            <person name="Malay A.D."/>
            <person name="Moran D.A.P."/>
            <person name="Tomita M."/>
            <person name="Numata K."/>
            <person name="Arakawa K."/>
        </authorList>
    </citation>
    <scope>NUCLEOTIDE SEQUENCE</scope>
</reference>
<accession>A0A8X6PA21</accession>
<gene>
    <name evidence="1" type="primary">AVEN_123457_1</name>
    <name evidence="1" type="ORF">NPIL_305861</name>
</gene>